<feature type="transmembrane region" description="Helical" evidence="5">
    <location>
        <begin position="165"/>
        <end position="183"/>
    </location>
</feature>
<dbReference type="EMBL" id="LIUF01000001">
    <property type="protein sequence ID" value="KOX94851.1"/>
    <property type="molecule type" value="Genomic_DNA"/>
</dbReference>
<accession>A0A0M9APJ0</accession>
<name>A0A0M9APJ0_9EURY</name>
<keyword evidence="4 5" id="KW-0472">Membrane</keyword>
<dbReference type="GO" id="GO:0006465">
    <property type="term" value="P:signal peptide processing"/>
    <property type="evidence" value="ECO:0007669"/>
    <property type="project" value="InterPro"/>
</dbReference>
<keyword evidence="7" id="KW-1185">Reference proteome</keyword>
<dbReference type="NCBIfam" id="TIGR02228">
    <property type="entry name" value="sigpep_I_arch"/>
    <property type="match status" value="1"/>
</dbReference>
<dbReference type="AlphaFoldDB" id="A0A0M9APJ0"/>
<evidence type="ECO:0000313" key="7">
    <source>
        <dbReference type="Proteomes" id="UP000037729"/>
    </source>
</evidence>
<evidence type="ECO:0000256" key="2">
    <source>
        <dbReference type="ARBA" id="ARBA00022692"/>
    </source>
</evidence>
<comment type="caution">
    <text evidence="6">The sequence shown here is derived from an EMBL/GenBank/DDBJ whole genome shotgun (WGS) entry which is preliminary data.</text>
</comment>
<gene>
    <name evidence="6" type="ORF">AMS69_03040</name>
</gene>
<dbReference type="SUPFAM" id="SSF51306">
    <property type="entry name" value="LexA/Signal peptidase"/>
    <property type="match status" value="1"/>
</dbReference>
<dbReference type="InterPro" id="IPR001733">
    <property type="entry name" value="Peptidase_S26B"/>
</dbReference>
<comment type="subcellular location">
    <subcellularLocation>
        <location evidence="1">Membrane</location>
    </subcellularLocation>
</comment>
<protein>
    <submittedName>
        <fullName evidence="6">Peptidase S26</fullName>
    </submittedName>
</protein>
<dbReference type="OrthoDB" id="50404at2157"/>
<dbReference type="STRING" id="1705562.AMS69_03040"/>
<dbReference type="InterPro" id="IPR019533">
    <property type="entry name" value="Peptidase_S26"/>
</dbReference>
<dbReference type="GO" id="GO:0004252">
    <property type="term" value="F:serine-type endopeptidase activity"/>
    <property type="evidence" value="ECO:0007669"/>
    <property type="project" value="InterPro"/>
</dbReference>
<organism evidence="6 7">
    <name type="scientific">Haloarcula rubripromontorii</name>
    <dbReference type="NCBI Taxonomy" id="1705562"/>
    <lineage>
        <taxon>Archaea</taxon>
        <taxon>Methanobacteriati</taxon>
        <taxon>Methanobacteriota</taxon>
        <taxon>Stenosarchaea group</taxon>
        <taxon>Halobacteria</taxon>
        <taxon>Halobacteriales</taxon>
        <taxon>Haloarculaceae</taxon>
        <taxon>Haloarcula</taxon>
    </lineage>
</organism>
<proteinExistence type="predicted"/>
<evidence type="ECO:0000256" key="1">
    <source>
        <dbReference type="ARBA" id="ARBA00004370"/>
    </source>
</evidence>
<evidence type="ECO:0000256" key="5">
    <source>
        <dbReference type="SAM" id="Phobius"/>
    </source>
</evidence>
<feature type="transmembrane region" description="Helical" evidence="5">
    <location>
        <begin position="204"/>
        <end position="228"/>
    </location>
</feature>
<dbReference type="PATRIC" id="fig|1705562.3.peg.1565"/>
<reference evidence="6 7" key="1">
    <citation type="submission" date="2015-08" db="EMBL/GenBank/DDBJ databases">
        <title>Genomes of Isolates from Cabo Rojo, PR.</title>
        <authorList>
            <person name="Sanchez-Nieves R.L."/>
            <person name="Montalvo-Rodriguez R."/>
        </authorList>
    </citation>
    <scope>NUCLEOTIDE SEQUENCE [LARGE SCALE GENOMIC DNA]</scope>
    <source>
        <strain evidence="6 7">SL3</strain>
    </source>
</reference>
<dbReference type="InterPro" id="IPR036286">
    <property type="entry name" value="LexA/Signal_pep-like_sf"/>
</dbReference>
<dbReference type="CDD" id="cd06530">
    <property type="entry name" value="S26_SPase_I"/>
    <property type="match status" value="1"/>
</dbReference>
<evidence type="ECO:0000256" key="4">
    <source>
        <dbReference type="ARBA" id="ARBA00023136"/>
    </source>
</evidence>
<feature type="transmembrane region" description="Helical" evidence="5">
    <location>
        <begin position="332"/>
        <end position="356"/>
    </location>
</feature>
<keyword evidence="3 5" id="KW-1133">Transmembrane helix</keyword>
<evidence type="ECO:0000256" key="3">
    <source>
        <dbReference type="ARBA" id="ARBA00022989"/>
    </source>
</evidence>
<dbReference type="PRINTS" id="PR00728">
    <property type="entry name" value="SIGNALPTASE"/>
</dbReference>
<dbReference type="Proteomes" id="UP000037729">
    <property type="component" value="Unassembled WGS sequence"/>
</dbReference>
<dbReference type="GO" id="GO:0016020">
    <property type="term" value="C:membrane"/>
    <property type="evidence" value="ECO:0007669"/>
    <property type="project" value="UniProtKB-SubCell"/>
</dbReference>
<evidence type="ECO:0000313" key="6">
    <source>
        <dbReference type="EMBL" id="KOX94851.1"/>
    </source>
</evidence>
<keyword evidence="2 5" id="KW-0812">Transmembrane</keyword>
<sequence length="381" mass="39615">MLRQSVEDAFTLLAVLVVLSLVIGQLLGQPILLGYVTSGSMSPTLNTGDAFVAVPAPVAGEVEPGDVIVFEAVELQGGGLTTHRVVAETEEGYITKGDNNPFRDQSGGEPVVTDDRVVATALQVNGQVVRLPGLGTAISSARTAAESGLVLVGGASNSDLTSGQGLSGLFISVGLGLFLLVFVDSVRASEERTRDRTRSRDGDAINGWTIILALAVLILVPANAAMIAPSGTHSVTIDSTSEDVTPGEPVESEFTAENGGLVTMLIVLESADPDAAMDRNRLVVQRGGSATATLSVTAPPPGEQATVTVEEHRYFLLAPPGVIAGLHRIHPLVAIGAFNFLVLGSLAAAVGATFGFGTARKRSRNRSVPLKRQIRRLLGRE</sequence>
<dbReference type="RefSeq" id="WP_053966616.1">
    <property type="nucleotide sequence ID" value="NZ_JAWJXX010000019.1"/>
</dbReference>